<dbReference type="Gene3D" id="3.40.50.510">
    <property type="entry name" value="Phosphotransferase system, mannose-type IIA component"/>
    <property type="match status" value="1"/>
</dbReference>
<dbReference type="PROSITE" id="PS51372">
    <property type="entry name" value="PRD_2"/>
    <property type="match status" value="2"/>
</dbReference>
<feature type="domain" description="PTS EIIA type-4" evidence="5">
    <location>
        <begin position="575"/>
        <end position="717"/>
    </location>
</feature>
<dbReference type="InterPro" id="IPR027417">
    <property type="entry name" value="P-loop_NTPase"/>
</dbReference>
<dbReference type="AlphaFoldDB" id="A0A318KUK4"/>
<evidence type="ECO:0000313" key="8">
    <source>
        <dbReference type="Proteomes" id="UP000247612"/>
    </source>
</evidence>
<dbReference type="GO" id="GO:0016020">
    <property type="term" value="C:membrane"/>
    <property type="evidence" value="ECO:0007669"/>
    <property type="project" value="InterPro"/>
</dbReference>
<keyword evidence="1" id="KW-0808">Transferase</keyword>
<dbReference type="SUPFAM" id="SSF63520">
    <property type="entry name" value="PTS-regulatory domain, PRD"/>
    <property type="match status" value="2"/>
</dbReference>
<dbReference type="Pfam" id="PF00874">
    <property type="entry name" value="PRD"/>
    <property type="match status" value="2"/>
</dbReference>
<dbReference type="InterPro" id="IPR002078">
    <property type="entry name" value="Sigma_54_int"/>
</dbReference>
<evidence type="ECO:0000259" key="6">
    <source>
        <dbReference type="PROSITE" id="PS51372"/>
    </source>
</evidence>
<dbReference type="GO" id="GO:0006355">
    <property type="term" value="P:regulation of DNA-templated transcription"/>
    <property type="evidence" value="ECO:0007669"/>
    <property type="project" value="InterPro"/>
</dbReference>
<dbReference type="PROSITE" id="PS51096">
    <property type="entry name" value="PTS_EIIA_TYPE_4"/>
    <property type="match status" value="1"/>
</dbReference>
<keyword evidence="2" id="KW-0547">Nucleotide-binding</keyword>
<reference evidence="7 8" key="1">
    <citation type="submission" date="2018-05" db="EMBL/GenBank/DDBJ databases">
        <title>Genomic Encyclopedia of Type Strains, Phase IV (KMG-IV): sequencing the most valuable type-strain genomes for metagenomic binning, comparative biology and taxonomic classification.</title>
        <authorList>
            <person name="Goeker M."/>
        </authorList>
    </citation>
    <scope>NUCLEOTIDE SEQUENCE [LARGE SCALE GENOMIC DNA]</scope>
    <source>
        <strain evidence="7 8">JC118</strain>
    </source>
</reference>
<evidence type="ECO:0000256" key="2">
    <source>
        <dbReference type="ARBA" id="ARBA00022741"/>
    </source>
</evidence>
<keyword evidence="3" id="KW-0067">ATP-binding</keyword>
<evidence type="ECO:0000313" key="7">
    <source>
        <dbReference type="EMBL" id="PXX81584.1"/>
    </source>
</evidence>
<dbReference type="PROSITE" id="PS50045">
    <property type="entry name" value="SIGMA54_INTERACT_4"/>
    <property type="match status" value="1"/>
</dbReference>
<protein>
    <submittedName>
        <fullName evidence="7">Transcriptional regulator with AAA-type ATPase domain</fullName>
    </submittedName>
</protein>
<gene>
    <name evidence="7" type="ORF">DES51_101194</name>
</gene>
<dbReference type="PANTHER" id="PTHR32071:SF38">
    <property type="entry name" value="PSP OPERON TRANSCRIPTIONAL ACTIVATOR"/>
    <property type="match status" value="1"/>
</dbReference>
<dbReference type="Gene3D" id="1.10.1790.10">
    <property type="entry name" value="PRD domain"/>
    <property type="match status" value="1"/>
</dbReference>
<dbReference type="SUPFAM" id="SSF52540">
    <property type="entry name" value="P-loop containing nucleoside triphosphate hydrolases"/>
    <property type="match status" value="1"/>
</dbReference>
<evidence type="ECO:0000256" key="3">
    <source>
        <dbReference type="ARBA" id="ARBA00022840"/>
    </source>
</evidence>
<evidence type="ECO:0000259" key="5">
    <source>
        <dbReference type="PROSITE" id="PS51096"/>
    </source>
</evidence>
<feature type="domain" description="PRD" evidence="6">
    <location>
        <begin position="725"/>
        <end position="824"/>
    </location>
</feature>
<evidence type="ECO:0000256" key="1">
    <source>
        <dbReference type="ARBA" id="ARBA00022679"/>
    </source>
</evidence>
<feature type="domain" description="Sigma-54 factor interaction" evidence="4">
    <location>
        <begin position="121"/>
        <end position="350"/>
    </location>
</feature>
<dbReference type="STRING" id="1034346.GCA_000313565_00191"/>
<organism evidence="7 8">
    <name type="scientific">Dielma fastidiosa</name>
    <dbReference type="NCBI Taxonomy" id="1034346"/>
    <lineage>
        <taxon>Bacteria</taxon>
        <taxon>Bacillati</taxon>
        <taxon>Bacillota</taxon>
        <taxon>Erysipelotrichia</taxon>
        <taxon>Erysipelotrichales</taxon>
        <taxon>Erysipelotrichaceae</taxon>
        <taxon>Dielma</taxon>
    </lineage>
</organism>
<comment type="caution">
    <text evidence="7">The sequence shown here is derived from an EMBL/GenBank/DDBJ whole genome shotgun (WGS) entry which is preliminary data.</text>
</comment>
<dbReference type="InterPro" id="IPR004701">
    <property type="entry name" value="PTS_EIIA_man-typ"/>
</dbReference>
<name>A0A318KUK4_9FIRM</name>
<dbReference type="RefSeq" id="WP_022936499.1">
    <property type="nucleotide sequence ID" value="NZ_CABKRQ010000001.1"/>
</dbReference>
<dbReference type="SUPFAM" id="SSF53062">
    <property type="entry name" value="PTS system fructose IIA component-like"/>
    <property type="match status" value="1"/>
</dbReference>
<dbReference type="InterPro" id="IPR036662">
    <property type="entry name" value="PTS_EIIA_man-typ_sf"/>
</dbReference>
<evidence type="ECO:0000259" key="4">
    <source>
        <dbReference type="PROSITE" id="PS50045"/>
    </source>
</evidence>
<dbReference type="InterPro" id="IPR036634">
    <property type="entry name" value="PRD_sf"/>
</dbReference>
<dbReference type="OrthoDB" id="2058346at2"/>
<dbReference type="InterPro" id="IPR011608">
    <property type="entry name" value="PRD"/>
</dbReference>
<dbReference type="GO" id="GO:0016740">
    <property type="term" value="F:transferase activity"/>
    <property type="evidence" value="ECO:0007669"/>
    <property type="project" value="UniProtKB-KW"/>
</dbReference>
<feature type="domain" description="PRD" evidence="6">
    <location>
        <begin position="469"/>
        <end position="574"/>
    </location>
</feature>
<dbReference type="Gene3D" id="3.40.50.300">
    <property type="entry name" value="P-loop containing nucleotide triphosphate hydrolases"/>
    <property type="match status" value="1"/>
</dbReference>
<dbReference type="Pfam" id="PF00158">
    <property type="entry name" value="Sigma54_activat"/>
    <property type="match status" value="1"/>
</dbReference>
<proteinExistence type="predicted"/>
<dbReference type="GO" id="GO:0009401">
    <property type="term" value="P:phosphoenolpyruvate-dependent sugar phosphotransferase system"/>
    <property type="evidence" value="ECO:0007669"/>
    <property type="project" value="InterPro"/>
</dbReference>
<sequence length="824" mass="92975">MNSQRLDKIKKYLKVKTAELIETDQLNQNGVDALNCSLDLQLDRANVSRDLNTLWKNGDAIKIQGKPVYYLDYAMLTQHYPDCFFPSVVGKDENFNNYLSQKAAVQSANDDEEILDSLDEIIGATGSLSEAVLNAKSAVSYPPYGIPCLIHGPNGVGKTSFSYHMVNYARKKRNDPKMPVMTVYCQNYQDDPSLFMQALNGSEKKAGLKGNDSIFKLCENGVVILEQIQFLPFSCQNALASIINAASFHNILQSAATPLTTMIIATTDCDEQDERISPLSTSFPIHLQIKDIESRGIYEKIELILDLFRLEAKHIHTDIAVHKDIIALLAAKKFPGNLNQMRNEIQICCSKAYLENPGNKFRKVYVTYQALSIDLLSQSEANSKVNSIAISLLSCIESDYAQFNADGTSQSAAIFKNAPNKFNEHRLNQFVNELNIDVGELDNMENYVRENISVLKDCPPPQLDAIKKSINPYVYQLTLAKLSQRPFFSKLKKNVQLLYGILLHISNYLKRAHEETSSASQPQSITSQFYPNEYLLAKDIYQSLAQVYNFEVVEREIDFLCSYLVIATQWADHVNIAILLICHGDSVASQYVDYIKRTIEGNYILDCIDYNETMQLNDCLELASIKANQINQGAGVLVLTDIEPLTSIGSYIQKNLHIPCRTISNVSLNMLIHFVEASMSAYNNLDTVSNEIKMPEPSSNPTGKHINNFIDQIKDKVISKTVAFIDVDKAVSVLDICFRKTLQDLHIPYTDVLAVKYLCHCTNMLERVIRNETWGFQKINTFSNENYNLMHIVEHRLEYAADTFGVNIPSNEIAYVVQIFLLEK</sequence>
<accession>A0A318KUK4</accession>
<dbReference type="PANTHER" id="PTHR32071">
    <property type="entry name" value="TRANSCRIPTIONAL REGULATORY PROTEIN"/>
    <property type="match status" value="1"/>
</dbReference>
<dbReference type="Proteomes" id="UP000247612">
    <property type="component" value="Unassembled WGS sequence"/>
</dbReference>
<keyword evidence="8" id="KW-1185">Reference proteome</keyword>
<dbReference type="CDD" id="cd00009">
    <property type="entry name" value="AAA"/>
    <property type="match status" value="1"/>
</dbReference>
<dbReference type="GO" id="GO:0005524">
    <property type="term" value="F:ATP binding"/>
    <property type="evidence" value="ECO:0007669"/>
    <property type="project" value="UniProtKB-KW"/>
</dbReference>
<dbReference type="EMBL" id="QJKH01000001">
    <property type="protein sequence ID" value="PXX81584.1"/>
    <property type="molecule type" value="Genomic_DNA"/>
</dbReference>